<proteinExistence type="predicted"/>
<evidence type="ECO:0000313" key="4">
    <source>
        <dbReference type="Proteomes" id="UP000008065"/>
    </source>
</evidence>
<feature type="region of interest" description="Disordered" evidence="1">
    <location>
        <begin position="1"/>
        <end position="29"/>
    </location>
</feature>
<dbReference type="HOGENOM" id="CLU_002639_3_0_1"/>
<feature type="domain" description="Heterokaryon incompatibility" evidence="2">
    <location>
        <begin position="171"/>
        <end position="240"/>
    </location>
</feature>
<name>F8MNR1_NEUT8</name>
<dbReference type="Pfam" id="PF06985">
    <property type="entry name" value="HET"/>
    <property type="match status" value="1"/>
</dbReference>
<sequence>MDGIPLQVSPSEGDASKKLWQLRPPGEEPDWTGEKFFHSKNTKEMLENSVIGAGCHLCTQVRFENNIASAGDDHRVMIECSRSTALEGDGGDIPVVSFSATSCAEWDDSWASLPDPVKDEEPQGDPETIPLMTFKLERTDGSGGGPKSLLPQRLPDGSILTTKKIEDWQKSEEGIPTDGLTQTFLDAMQITQQLGYRYIWIDSLCIMQDSPEDWNREAQTMAAVYGNSLLTIFASGMGMEGGQGATADTCFSVRSSPLEVYAPIITSPLPFTDGKMPDVRAQSQKENDIKPADCGAASFYAIREKRLLSPRIIYYGADELYWECRLHAVSESCPFETALKGKDAEASQSIWTANAKSVYKDLVQVDSLPASLGDAGVDVSNDKEDAQHLLELAACWTTLLTMVNVIAETKGWTYTFGGSWKELWPFDLLWGYSSVLNTEMFNPGRYPTADNSEEKRRQDRLELDEKLLARKSYPESQPSTKLGLPSWSWAATEATKDFWFHSTAEPPAWKCRVILLSETSSPGGQQAGSESGILALKMYTKQLYDMPPIDLTLMWDDDENFYLKEEVCCLLVLDHLTRGGRRALQVGLMVVEVQMTEDAPSYELSEGRRRCYCRRVGKWENT</sequence>
<keyword evidence="4" id="KW-1185">Reference proteome</keyword>
<evidence type="ECO:0000256" key="1">
    <source>
        <dbReference type="SAM" id="MobiDB-lite"/>
    </source>
</evidence>
<dbReference type="GeneID" id="20826761"/>
<evidence type="ECO:0000313" key="3">
    <source>
        <dbReference type="EMBL" id="EGO56183.1"/>
    </source>
</evidence>
<organism evidence="3 4">
    <name type="scientific">Neurospora tetrasperma (strain FGSC 2508 / ATCC MYA-4615 / P0657)</name>
    <dbReference type="NCBI Taxonomy" id="510951"/>
    <lineage>
        <taxon>Eukaryota</taxon>
        <taxon>Fungi</taxon>
        <taxon>Dikarya</taxon>
        <taxon>Ascomycota</taxon>
        <taxon>Pezizomycotina</taxon>
        <taxon>Sordariomycetes</taxon>
        <taxon>Sordariomycetidae</taxon>
        <taxon>Sordariales</taxon>
        <taxon>Sordariaceae</taxon>
        <taxon>Neurospora</taxon>
    </lineage>
</organism>
<accession>F8MNR1</accession>
<dbReference type="Proteomes" id="UP000008065">
    <property type="component" value="Unassembled WGS sequence"/>
</dbReference>
<dbReference type="KEGG" id="nte:NEUTE1DRAFT146934"/>
<reference evidence="4" key="1">
    <citation type="journal article" date="2011" name="Genetics">
        <title>Massive changes in genome architecture accompany the transition to self-fertility in the filamentous fungus Neurospora tetrasperma.</title>
        <authorList>
            <person name="Ellison C.E."/>
            <person name="Stajich J.E."/>
            <person name="Jacobson D.J."/>
            <person name="Natvig D.O."/>
            <person name="Lapidus A."/>
            <person name="Foster B."/>
            <person name="Aerts A."/>
            <person name="Riley R."/>
            <person name="Lindquist E.A."/>
            <person name="Grigoriev I.V."/>
            <person name="Taylor J.W."/>
        </authorList>
    </citation>
    <scope>NUCLEOTIDE SEQUENCE [LARGE SCALE GENOMIC DNA]</scope>
    <source>
        <strain evidence="4">FGSC 2508 / P0657</strain>
    </source>
</reference>
<dbReference type="AlphaFoldDB" id="F8MNR1"/>
<dbReference type="EMBL" id="GL891305">
    <property type="protein sequence ID" value="EGO56183.1"/>
    <property type="molecule type" value="Genomic_DNA"/>
</dbReference>
<evidence type="ECO:0000259" key="2">
    <source>
        <dbReference type="Pfam" id="PF06985"/>
    </source>
</evidence>
<protein>
    <recommendedName>
        <fullName evidence="2">Heterokaryon incompatibility domain-containing protein</fullName>
    </recommendedName>
</protein>
<dbReference type="InterPro" id="IPR010730">
    <property type="entry name" value="HET"/>
</dbReference>
<dbReference type="OrthoDB" id="5238734at2759"/>
<dbReference type="PANTHER" id="PTHR33112:SF8">
    <property type="entry name" value="HETEROKARYON INCOMPATIBILITY DOMAIN-CONTAINING PROTEIN"/>
    <property type="match status" value="1"/>
</dbReference>
<dbReference type="RefSeq" id="XP_009851812.1">
    <property type="nucleotide sequence ID" value="XM_009853510.1"/>
</dbReference>
<dbReference type="VEuPathDB" id="FungiDB:NEUTE1DRAFT_146934"/>
<gene>
    <name evidence="3" type="ORF">NEUTE1DRAFT_146934</name>
</gene>
<dbReference type="PANTHER" id="PTHR33112">
    <property type="entry name" value="DOMAIN PROTEIN, PUTATIVE-RELATED"/>
    <property type="match status" value="1"/>
</dbReference>